<name>A0A816ZE44_9BILA</name>
<dbReference type="Proteomes" id="UP000663887">
    <property type="component" value="Unassembled WGS sequence"/>
</dbReference>
<keyword evidence="1" id="KW-0732">Signal</keyword>
<dbReference type="AlphaFoldDB" id="A0A816ZE44"/>
<evidence type="ECO:0000313" key="3">
    <source>
        <dbReference type="Proteomes" id="UP000663887"/>
    </source>
</evidence>
<sequence>MMGRRIHVNIVASLIMFMLLLIGIRADTTMDTTQMSDTSMQAMTNPTTITIATATAAATATTAMTTATTAATATTAMTTATTAATATKAMTTATTATISSNTTVTTTKSSSGNVQQELINMPLLFMAIIFYH</sequence>
<accession>A0A816ZE44</accession>
<organism evidence="2 3">
    <name type="scientific">Rotaria magnacalcarata</name>
    <dbReference type="NCBI Taxonomy" id="392030"/>
    <lineage>
        <taxon>Eukaryota</taxon>
        <taxon>Metazoa</taxon>
        <taxon>Spiralia</taxon>
        <taxon>Gnathifera</taxon>
        <taxon>Rotifera</taxon>
        <taxon>Eurotatoria</taxon>
        <taxon>Bdelloidea</taxon>
        <taxon>Philodinida</taxon>
        <taxon>Philodinidae</taxon>
        <taxon>Rotaria</taxon>
    </lineage>
</organism>
<proteinExistence type="predicted"/>
<dbReference type="EMBL" id="CAJNRG010016669">
    <property type="protein sequence ID" value="CAF2205865.1"/>
    <property type="molecule type" value="Genomic_DNA"/>
</dbReference>
<evidence type="ECO:0000256" key="1">
    <source>
        <dbReference type="SAM" id="SignalP"/>
    </source>
</evidence>
<comment type="caution">
    <text evidence="2">The sequence shown here is derived from an EMBL/GenBank/DDBJ whole genome shotgun (WGS) entry which is preliminary data.</text>
</comment>
<gene>
    <name evidence="2" type="ORF">XDN619_LOCUS33032</name>
</gene>
<protein>
    <submittedName>
        <fullName evidence="2">Uncharacterized protein</fullName>
    </submittedName>
</protein>
<evidence type="ECO:0000313" key="2">
    <source>
        <dbReference type="EMBL" id="CAF2205865.1"/>
    </source>
</evidence>
<feature type="chain" id="PRO_5032643624" evidence="1">
    <location>
        <begin position="27"/>
        <end position="132"/>
    </location>
</feature>
<feature type="signal peptide" evidence="1">
    <location>
        <begin position="1"/>
        <end position="26"/>
    </location>
</feature>
<reference evidence="2" key="1">
    <citation type="submission" date="2021-02" db="EMBL/GenBank/DDBJ databases">
        <authorList>
            <person name="Nowell W R."/>
        </authorList>
    </citation>
    <scope>NUCLEOTIDE SEQUENCE</scope>
</reference>